<evidence type="ECO:0000256" key="5">
    <source>
        <dbReference type="ARBA" id="ARBA00023136"/>
    </source>
</evidence>
<feature type="transmembrane region" description="Helical" evidence="6">
    <location>
        <begin position="361"/>
        <end position="378"/>
    </location>
</feature>
<evidence type="ECO:0000256" key="4">
    <source>
        <dbReference type="ARBA" id="ARBA00022989"/>
    </source>
</evidence>
<keyword evidence="9" id="KW-1185">Reference proteome</keyword>
<comment type="subcellular location">
    <subcellularLocation>
        <location evidence="1">Membrane</location>
        <topology evidence="1">Multi-pass membrane protein</topology>
    </subcellularLocation>
</comment>
<dbReference type="PROSITE" id="PS50850">
    <property type="entry name" value="MFS"/>
    <property type="match status" value="1"/>
</dbReference>
<name>A0A2M8RTR2_9PAST</name>
<evidence type="ECO:0000256" key="3">
    <source>
        <dbReference type="ARBA" id="ARBA00022692"/>
    </source>
</evidence>
<evidence type="ECO:0000313" key="9">
    <source>
        <dbReference type="Proteomes" id="UP000230282"/>
    </source>
</evidence>
<feature type="transmembrane region" description="Helical" evidence="6">
    <location>
        <begin position="269"/>
        <end position="293"/>
    </location>
</feature>
<gene>
    <name evidence="8" type="ORF">CVP04_09955</name>
</gene>
<dbReference type="PRINTS" id="PR01036">
    <property type="entry name" value="TCRTETB"/>
</dbReference>
<feature type="transmembrane region" description="Helical" evidence="6">
    <location>
        <begin position="228"/>
        <end position="248"/>
    </location>
</feature>
<protein>
    <submittedName>
        <fullName evidence="8">MFS transporter</fullName>
    </submittedName>
</protein>
<feature type="transmembrane region" description="Helical" evidence="6">
    <location>
        <begin position="53"/>
        <end position="78"/>
    </location>
</feature>
<dbReference type="Gene3D" id="1.20.1250.20">
    <property type="entry name" value="MFS general substrate transporter like domains"/>
    <property type="match status" value="1"/>
</dbReference>
<dbReference type="InterPro" id="IPR036259">
    <property type="entry name" value="MFS_trans_sf"/>
</dbReference>
<dbReference type="GO" id="GO:0016020">
    <property type="term" value="C:membrane"/>
    <property type="evidence" value="ECO:0007669"/>
    <property type="project" value="UniProtKB-SubCell"/>
</dbReference>
<evidence type="ECO:0000256" key="6">
    <source>
        <dbReference type="SAM" id="Phobius"/>
    </source>
</evidence>
<feature type="transmembrane region" description="Helical" evidence="6">
    <location>
        <begin position="144"/>
        <end position="163"/>
    </location>
</feature>
<feature type="transmembrane region" description="Helical" evidence="6">
    <location>
        <begin position="335"/>
        <end position="355"/>
    </location>
</feature>
<sequence length="473" mass="51378">MTQHYFSQDPNFPTKTVVSALFIAAFLGYLNETLLNVALTTLMHEFAVSKQSIQWMTTGFFLVMGAFTPLTASILLWFKTKTMALLTLGIFLLGSLICAFAVNFPMLLGGRLIQALSAACAVPLLINAILAIFPPEKRGRAMSLVMVIFTVAPAIGPTLSGIIVDTLGWRYLFLATVPFVLLAMLMIAFTLKHNLMEQTRPKIDVISVLQSFIGFGSLVYTTSQFTQLALWQFVGLLVLAVSFIAFFAKRQFSLGTPLLDLRVFKVAQFRYSMIIVFFAYALFMGLEFLLPMYMQQVLLFSATVTGFVLMPASIAEAVFAPIFGTILDKKGGRPVLLISGVVMSLAMSLLWLLITENTAEAVLACIFALFAVSVSAAATGETHGLNHLSKAQNPHGTAIAGMIMPISGALGVAFFIGVVQIGEQISTKPTALLTMLDGVQLSIGISVIFAFIVLFLATKIRTLYDLNGEKNGH</sequence>
<accession>A0A2M8RTR2</accession>
<dbReference type="AlphaFoldDB" id="A0A2M8RTR2"/>
<dbReference type="GO" id="GO:0022857">
    <property type="term" value="F:transmembrane transporter activity"/>
    <property type="evidence" value="ECO:0007669"/>
    <property type="project" value="InterPro"/>
</dbReference>
<dbReference type="OrthoDB" id="9812221at2"/>
<evidence type="ECO:0000256" key="1">
    <source>
        <dbReference type="ARBA" id="ARBA00004141"/>
    </source>
</evidence>
<evidence type="ECO:0000313" key="8">
    <source>
        <dbReference type="EMBL" id="PJG82277.1"/>
    </source>
</evidence>
<dbReference type="Pfam" id="PF07690">
    <property type="entry name" value="MFS_1"/>
    <property type="match status" value="1"/>
</dbReference>
<dbReference type="PANTHER" id="PTHR42718:SF9">
    <property type="entry name" value="MAJOR FACILITATOR SUPERFAMILY MULTIDRUG TRANSPORTER MFSC"/>
    <property type="match status" value="1"/>
</dbReference>
<dbReference type="Proteomes" id="UP000230282">
    <property type="component" value="Unassembled WGS sequence"/>
</dbReference>
<evidence type="ECO:0000256" key="2">
    <source>
        <dbReference type="ARBA" id="ARBA00022448"/>
    </source>
</evidence>
<keyword evidence="5 6" id="KW-0472">Membrane</keyword>
<dbReference type="InterPro" id="IPR011701">
    <property type="entry name" value="MFS"/>
</dbReference>
<keyword evidence="3 6" id="KW-0812">Transmembrane</keyword>
<keyword evidence="4 6" id="KW-1133">Transmembrane helix</keyword>
<feature type="transmembrane region" description="Helical" evidence="6">
    <location>
        <begin position="169"/>
        <end position="191"/>
    </location>
</feature>
<feature type="transmembrane region" description="Helical" evidence="6">
    <location>
        <begin position="399"/>
        <end position="419"/>
    </location>
</feature>
<proteinExistence type="predicted"/>
<comment type="caution">
    <text evidence="8">The sequence shown here is derived from an EMBL/GenBank/DDBJ whole genome shotgun (WGS) entry which is preliminary data.</text>
</comment>
<reference evidence="8 9" key="1">
    <citation type="submission" date="2017-11" db="EMBL/GenBank/DDBJ databases">
        <title>Reclassification of Bisgaard taxon 5 as Caviibacterium pharyngocola gen. nov., sp. nov.</title>
        <authorList>
            <person name="Christensen H."/>
        </authorList>
    </citation>
    <scope>NUCLEOTIDE SEQUENCE [LARGE SCALE GENOMIC DNA]</scope>
    <source>
        <strain evidence="8 9">7_3</strain>
    </source>
</reference>
<evidence type="ECO:0000259" key="7">
    <source>
        <dbReference type="PROSITE" id="PS50850"/>
    </source>
</evidence>
<feature type="domain" description="Major facilitator superfamily (MFS) profile" evidence="7">
    <location>
        <begin position="17"/>
        <end position="461"/>
    </location>
</feature>
<feature type="transmembrane region" description="Helical" evidence="6">
    <location>
        <begin position="439"/>
        <end position="457"/>
    </location>
</feature>
<feature type="transmembrane region" description="Helical" evidence="6">
    <location>
        <begin position="112"/>
        <end position="132"/>
    </location>
</feature>
<feature type="transmembrane region" description="Helical" evidence="6">
    <location>
        <begin position="85"/>
        <end position="106"/>
    </location>
</feature>
<dbReference type="PANTHER" id="PTHR42718">
    <property type="entry name" value="MAJOR FACILITATOR SUPERFAMILY MULTIDRUG TRANSPORTER MFSC"/>
    <property type="match status" value="1"/>
</dbReference>
<keyword evidence="2" id="KW-0813">Transport</keyword>
<organism evidence="8 9">
    <name type="scientific">Caviibacterium pharyngocola</name>
    <dbReference type="NCBI Taxonomy" id="28159"/>
    <lineage>
        <taxon>Bacteria</taxon>
        <taxon>Pseudomonadati</taxon>
        <taxon>Pseudomonadota</taxon>
        <taxon>Gammaproteobacteria</taxon>
        <taxon>Pasteurellales</taxon>
        <taxon>Pasteurellaceae</taxon>
        <taxon>Caviibacterium</taxon>
    </lineage>
</organism>
<dbReference type="SUPFAM" id="SSF103473">
    <property type="entry name" value="MFS general substrate transporter"/>
    <property type="match status" value="1"/>
</dbReference>
<dbReference type="InterPro" id="IPR020846">
    <property type="entry name" value="MFS_dom"/>
</dbReference>
<dbReference type="EMBL" id="PHGZ01000024">
    <property type="protein sequence ID" value="PJG82277.1"/>
    <property type="molecule type" value="Genomic_DNA"/>
</dbReference>
<dbReference type="Gene3D" id="1.20.1720.10">
    <property type="entry name" value="Multidrug resistance protein D"/>
    <property type="match status" value="1"/>
</dbReference>
<dbReference type="RefSeq" id="WP_100297361.1">
    <property type="nucleotide sequence ID" value="NZ_PHGZ01000024.1"/>
</dbReference>
<feature type="transmembrane region" description="Helical" evidence="6">
    <location>
        <begin position="299"/>
        <end position="323"/>
    </location>
</feature>